<dbReference type="GO" id="GO:0016866">
    <property type="term" value="F:intramolecular transferase activity"/>
    <property type="evidence" value="ECO:0007669"/>
    <property type="project" value="InterPro"/>
</dbReference>
<evidence type="ECO:0000259" key="6">
    <source>
        <dbReference type="Pfam" id="PF01642"/>
    </source>
</evidence>
<evidence type="ECO:0000256" key="4">
    <source>
        <dbReference type="ARBA" id="ARBA00023235"/>
    </source>
</evidence>
<feature type="domain" description="Methylmalonyl-CoA mutase alpha/beta chain catalytic" evidence="6">
    <location>
        <begin position="169"/>
        <end position="413"/>
    </location>
</feature>
<dbReference type="HOGENOM" id="CLU_009523_6_0_9"/>
<evidence type="ECO:0000313" key="7">
    <source>
        <dbReference type="EMBL" id="CEA05027.1"/>
    </source>
</evidence>
<name>A0A078MI10_9BACL</name>
<reference evidence="7" key="1">
    <citation type="submission" date="2014-07" db="EMBL/GenBank/DDBJ databases">
        <authorList>
            <person name="Urmite Genomes Urmite Genomes"/>
        </authorList>
    </citation>
    <scope>NUCLEOTIDE SEQUENCE</scope>
    <source>
        <strain evidence="7">13S34_air</strain>
    </source>
</reference>
<proteinExistence type="inferred from homology"/>
<dbReference type="GO" id="GO:0046872">
    <property type="term" value="F:metal ion binding"/>
    <property type="evidence" value="ECO:0007669"/>
    <property type="project" value="InterPro"/>
</dbReference>
<keyword evidence="4" id="KW-0413">Isomerase</keyword>
<dbReference type="Gene3D" id="3.40.50.280">
    <property type="entry name" value="Cobalamin-binding domain"/>
    <property type="match status" value="1"/>
</dbReference>
<sequence>MSKNMKEIQFDTVSYDSWKEHAITALKGKPFESLFTKTIEGLTLEPLYTQEKLFEKLGEQLDKQVSTIRSLREDTTFKVAQQVYATSSEEFLHDLKESLARGNEVVTIDSRVVFDWDKETLQQLAQYFTEYSFKLTVQGPDDALLSVFDFVQHKEITGLVLSPIAVTVDFPNVRTIAADTLPFHNQGANAIQELALALALAAKYADEAQSFETFASKFFVTFGIDTQFFTEIAKLRAFKVLWKAFMSAYGVTEDFIVPTVAETSVRSYSKLDVYVNLLRGGNEALSGAIGGAEYFTVHPHDVLTKPTGQSVRIARNVSLILKEETHVMRVTDPAGGSYYVESLTADFVKEAWALFLTIQSKGGFDAFKASGELQAMLDETYQQRIKAIETRKTSLIGTNIYANPADELPTDTNPVFEDVLRLALPFETLRAAYVAAQPKIAILTYGELKDFKPRADFVAGVVNTVGVIASQSGALQTVEEAQAWLKQTDASYVVIAATNDNTEMLVPKLLEVKPAGMQLDVAGKFAQLADWQQAGLDDAVFAGQNIIEKLQTVLQGMKEVQQ</sequence>
<dbReference type="Pfam" id="PF01642">
    <property type="entry name" value="MM_CoA_mutase"/>
    <property type="match status" value="1"/>
</dbReference>
<evidence type="ECO:0000256" key="3">
    <source>
        <dbReference type="ARBA" id="ARBA00022628"/>
    </source>
</evidence>
<evidence type="ECO:0000256" key="1">
    <source>
        <dbReference type="ARBA" id="ARBA00001922"/>
    </source>
</evidence>
<protein>
    <submittedName>
        <fullName evidence="7">Methylmalonyl-CoA mutase small subunit</fullName>
    </submittedName>
</protein>
<dbReference type="GO" id="GO:0031419">
    <property type="term" value="F:cobalamin binding"/>
    <property type="evidence" value="ECO:0007669"/>
    <property type="project" value="UniProtKB-KW"/>
</dbReference>
<evidence type="ECO:0000256" key="5">
    <source>
        <dbReference type="ARBA" id="ARBA00023285"/>
    </source>
</evidence>
<gene>
    <name evidence="7" type="primary">mutA</name>
    <name evidence="7" type="ORF">BN1050_02265</name>
</gene>
<keyword evidence="5" id="KW-0170">Cobalt</keyword>
<dbReference type="PANTHER" id="PTHR48101">
    <property type="entry name" value="METHYLMALONYL-COA MUTASE, MITOCHONDRIAL-RELATED"/>
    <property type="match status" value="1"/>
</dbReference>
<keyword evidence="3" id="KW-0846">Cobalamin</keyword>
<dbReference type="InterPro" id="IPR036724">
    <property type="entry name" value="Cobalamin-bd_sf"/>
</dbReference>
<dbReference type="PANTHER" id="PTHR48101:SF1">
    <property type="entry name" value="METHYLMALONYL-COA MUTASE, LARGE SUBUNIT"/>
    <property type="match status" value="1"/>
</dbReference>
<dbReference type="PATRIC" id="fig|1461583.4.peg.2182"/>
<dbReference type="SUPFAM" id="SSF51703">
    <property type="entry name" value="Cobalamin (vitamin B12)-dependent enzymes"/>
    <property type="match status" value="1"/>
</dbReference>
<comment type="cofactor">
    <cofactor evidence="1">
        <name>adenosylcob(III)alamin</name>
        <dbReference type="ChEBI" id="CHEBI:18408"/>
    </cofactor>
</comment>
<dbReference type="InterPro" id="IPR016176">
    <property type="entry name" value="Cbl-dep_enz_cat"/>
</dbReference>
<dbReference type="SUPFAM" id="SSF52242">
    <property type="entry name" value="Cobalamin (vitamin B12)-binding domain"/>
    <property type="match status" value="1"/>
</dbReference>
<dbReference type="EMBL" id="LN483076">
    <property type="protein sequence ID" value="CEA05027.1"/>
    <property type="molecule type" value="Genomic_DNA"/>
</dbReference>
<organism evidence="7">
    <name type="scientific">Metalysinibacillus saudimassiliensis</name>
    <dbReference type="NCBI Taxonomy" id="1461583"/>
    <lineage>
        <taxon>Bacteria</taxon>
        <taxon>Bacillati</taxon>
        <taxon>Bacillota</taxon>
        <taxon>Bacilli</taxon>
        <taxon>Bacillales</taxon>
        <taxon>Caryophanaceae</taxon>
        <taxon>Metalysinibacillus</taxon>
    </lineage>
</organism>
<dbReference type="AlphaFoldDB" id="A0A078MI10"/>
<evidence type="ECO:0000256" key="2">
    <source>
        <dbReference type="ARBA" id="ARBA00008465"/>
    </source>
</evidence>
<dbReference type="InterPro" id="IPR006099">
    <property type="entry name" value="MeMalonylCoA_mutase_a/b_cat"/>
</dbReference>
<accession>A0A078MI10</accession>
<comment type="similarity">
    <text evidence="2">Belongs to the methylmalonyl-CoA mutase family.</text>
</comment>
<dbReference type="Gene3D" id="3.20.20.240">
    <property type="entry name" value="Methylmalonyl-CoA mutase"/>
    <property type="match status" value="1"/>
</dbReference>